<dbReference type="Proteomes" id="UP000234626">
    <property type="component" value="Unassembled WGS sequence"/>
</dbReference>
<name>A0A2N5EJ57_9GAMM</name>
<reference evidence="2 3" key="1">
    <citation type="submission" date="2017-12" db="EMBL/GenBank/DDBJ databases">
        <title>Characterization of six clinical isolates of Enterochimera gen. nov., a novel genus of the Yersiniaciae family and the three species Enterochimera arupensis sp. nov., Enterochimera coloradensis sp. nov, and Enterochimera californica sp. nov.</title>
        <authorList>
            <person name="Rossi A."/>
            <person name="Fisher M."/>
        </authorList>
    </citation>
    <scope>NUCLEOTIDE SEQUENCE [LARGE SCALE GENOMIC DNA]</scope>
    <source>
        <strain evidence="2 3">2016Iso1</strain>
    </source>
</reference>
<dbReference type="RefSeq" id="WP_101835771.1">
    <property type="nucleotide sequence ID" value="NZ_PJZK01000022.1"/>
</dbReference>
<sequence>MGTIIALLSLLCLLAFIVGLIKPSVVRMPNRIRSSVIYLGGWLVLSILGSTLYPSSKSHAPSQESVQAAKEKTEPTPRVFEFADMSLKGYRNETKSARHKIVADYTAFKAMPDAAIDGMYACLSEYSFTKSDDLKLNEVFGWCYAEYERTPESLAKKINFDTFQENFSGWDGSYRPLERFIKDNMNDDSSYKHVSTSYRLILGKDPHAIVKTVFRGKNAYGGTIKDEIAARVDLQTGELVKIIK</sequence>
<keyword evidence="1" id="KW-0472">Membrane</keyword>
<feature type="transmembrane region" description="Helical" evidence="1">
    <location>
        <begin position="35"/>
        <end position="53"/>
    </location>
</feature>
<keyword evidence="1" id="KW-1133">Transmembrane helix</keyword>
<accession>A0A2N5EJ57</accession>
<protein>
    <submittedName>
        <fullName evidence="2">Uncharacterized protein</fullName>
    </submittedName>
</protein>
<comment type="caution">
    <text evidence="2">The sequence shown here is derived from an EMBL/GenBank/DDBJ whole genome shotgun (WGS) entry which is preliminary data.</text>
</comment>
<proteinExistence type="predicted"/>
<dbReference type="EMBL" id="PJZK01000022">
    <property type="protein sequence ID" value="PLR45441.1"/>
    <property type="molecule type" value="Genomic_DNA"/>
</dbReference>
<evidence type="ECO:0000256" key="1">
    <source>
        <dbReference type="SAM" id="Phobius"/>
    </source>
</evidence>
<dbReference type="OrthoDB" id="6627538at2"/>
<gene>
    <name evidence="2" type="ORF">CYR34_17720</name>
</gene>
<keyword evidence="3" id="KW-1185">Reference proteome</keyword>
<evidence type="ECO:0000313" key="3">
    <source>
        <dbReference type="Proteomes" id="UP000234626"/>
    </source>
</evidence>
<dbReference type="AlphaFoldDB" id="A0A2N5EJ57"/>
<evidence type="ECO:0000313" key="2">
    <source>
        <dbReference type="EMBL" id="PLR45441.1"/>
    </source>
</evidence>
<keyword evidence="1" id="KW-0812">Transmembrane</keyword>
<organism evidence="2 3">
    <name type="scientific">Chimaeribacter arupi</name>
    <dbReference type="NCBI Taxonomy" id="2060066"/>
    <lineage>
        <taxon>Bacteria</taxon>
        <taxon>Pseudomonadati</taxon>
        <taxon>Pseudomonadota</taxon>
        <taxon>Gammaproteobacteria</taxon>
        <taxon>Enterobacterales</taxon>
        <taxon>Yersiniaceae</taxon>
        <taxon>Chimaeribacter</taxon>
    </lineage>
</organism>